<dbReference type="Gene3D" id="3.40.50.12780">
    <property type="entry name" value="N-terminal domain of ligase-like"/>
    <property type="match status" value="1"/>
</dbReference>
<dbReference type="AlphaFoldDB" id="A0A0N1HAT5"/>
<evidence type="ECO:0000256" key="1">
    <source>
        <dbReference type="ARBA" id="ARBA00006432"/>
    </source>
</evidence>
<dbReference type="STRING" id="1664694.A0A0N1HAT5"/>
<name>A0A0N1HAT5_9EURO</name>
<keyword evidence="5" id="KW-1185">Reference proteome</keyword>
<proteinExistence type="inferred from homology"/>
<gene>
    <name evidence="4" type="ORF">AB675_7923</name>
</gene>
<dbReference type="Pfam" id="PF00501">
    <property type="entry name" value="AMP-binding"/>
    <property type="match status" value="1"/>
</dbReference>
<dbReference type="PROSITE" id="PS00455">
    <property type="entry name" value="AMP_BINDING"/>
    <property type="match status" value="1"/>
</dbReference>
<comment type="caution">
    <text evidence="4">The sequence shown here is derived from an EMBL/GenBank/DDBJ whole genome shotgun (WGS) entry which is preliminary data.</text>
</comment>
<keyword evidence="2" id="KW-0436">Ligase</keyword>
<dbReference type="EMBL" id="LFJN01000010">
    <property type="protein sequence ID" value="KPI41192.1"/>
    <property type="molecule type" value="Genomic_DNA"/>
</dbReference>
<dbReference type="InterPro" id="IPR042099">
    <property type="entry name" value="ANL_N_sf"/>
</dbReference>
<dbReference type="Proteomes" id="UP000038010">
    <property type="component" value="Unassembled WGS sequence"/>
</dbReference>
<dbReference type="PANTHER" id="PTHR24096:SF149">
    <property type="entry name" value="AMP-BINDING DOMAIN-CONTAINING PROTEIN-RELATED"/>
    <property type="match status" value="1"/>
</dbReference>
<accession>A0A0N1HAT5</accession>
<reference evidence="4 5" key="1">
    <citation type="submission" date="2015-06" db="EMBL/GenBank/DDBJ databases">
        <title>Draft genome of the ant-associated black yeast Phialophora attae CBS 131958.</title>
        <authorList>
            <person name="Moreno L.F."/>
            <person name="Stielow B.J."/>
            <person name="de Hoog S."/>
            <person name="Vicente V.A."/>
            <person name="Weiss V.A."/>
            <person name="de Vries M."/>
            <person name="Cruz L.M."/>
            <person name="Souza E.M."/>
        </authorList>
    </citation>
    <scope>NUCLEOTIDE SEQUENCE [LARGE SCALE GENOMIC DNA]</scope>
    <source>
        <strain evidence="4 5">CBS 131958</strain>
    </source>
</reference>
<comment type="similarity">
    <text evidence="1">Belongs to the ATP-dependent AMP-binding enzyme family.</text>
</comment>
<evidence type="ECO:0000256" key="2">
    <source>
        <dbReference type="ARBA" id="ARBA00022598"/>
    </source>
</evidence>
<dbReference type="GO" id="GO:0019748">
    <property type="term" value="P:secondary metabolic process"/>
    <property type="evidence" value="ECO:0007669"/>
    <property type="project" value="TreeGrafter"/>
</dbReference>
<evidence type="ECO:0000313" key="4">
    <source>
        <dbReference type="EMBL" id="KPI41192.1"/>
    </source>
</evidence>
<sequence length="292" mass="32144">MIFTSPFSVDLPNQDILTFLFESNRFQDSNPVWLDAAHPEISITKGKARELTQRIGWSLRDRGIGRDDVVVHFVENQVMIAPTAFGILCAEAVCATCAPTATAFEVARQVNLSSPKILICSPQTRPVAEAALRQCTLEQSPELLVMDSPKLDIRQANTGHSILTDATLQWPCITDPAILQTRTACLIYSSGTTGLPKGVRLSHANFIANIQQIMYHFDPRYHLIRSENRFPAMAGVLPNSNAAGVILHTMLPLRIGWQIYQIPKYDLPLMMSTSAHTNSQSSSSLLQSGSAL</sequence>
<dbReference type="SUPFAM" id="SSF56801">
    <property type="entry name" value="Acetyl-CoA synthetase-like"/>
    <property type="match status" value="1"/>
</dbReference>
<evidence type="ECO:0000313" key="5">
    <source>
        <dbReference type="Proteomes" id="UP000038010"/>
    </source>
</evidence>
<dbReference type="InterPro" id="IPR020845">
    <property type="entry name" value="AMP-binding_CS"/>
</dbReference>
<organism evidence="4 5">
    <name type="scientific">Cyphellophora attinorum</name>
    <dbReference type="NCBI Taxonomy" id="1664694"/>
    <lineage>
        <taxon>Eukaryota</taxon>
        <taxon>Fungi</taxon>
        <taxon>Dikarya</taxon>
        <taxon>Ascomycota</taxon>
        <taxon>Pezizomycotina</taxon>
        <taxon>Eurotiomycetes</taxon>
        <taxon>Chaetothyriomycetidae</taxon>
        <taxon>Chaetothyriales</taxon>
        <taxon>Cyphellophoraceae</taxon>
        <taxon>Cyphellophora</taxon>
    </lineage>
</organism>
<dbReference type="OrthoDB" id="1898221at2759"/>
<dbReference type="RefSeq" id="XP_018001155.1">
    <property type="nucleotide sequence ID" value="XM_018148329.1"/>
</dbReference>
<evidence type="ECO:0000259" key="3">
    <source>
        <dbReference type="Pfam" id="PF00501"/>
    </source>
</evidence>
<dbReference type="GeneID" id="28740209"/>
<dbReference type="PANTHER" id="PTHR24096">
    <property type="entry name" value="LONG-CHAIN-FATTY-ACID--COA LIGASE"/>
    <property type="match status" value="1"/>
</dbReference>
<dbReference type="GO" id="GO:0016405">
    <property type="term" value="F:CoA-ligase activity"/>
    <property type="evidence" value="ECO:0007669"/>
    <property type="project" value="TreeGrafter"/>
</dbReference>
<protein>
    <submittedName>
        <fullName evidence="4">Putative acyl-coenzyme A synthetase</fullName>
    </submittedName>
</protein>
<dbReference type="InterPro" id="IPR000873">
    <property type="entry name" value="AMP-dep_synth/lig_dom"/>
</dbReference>
<feature type="domain" description="AMP-dependent synthetase/ligase" evidence="3">
    <location>
        <begin position="41"/>
        <end position="267"/>
    </location>
</feature>
<dbReference type="VEuPathDB" id="FungiDB:AB675_7923"/>